<gene>
    <name evidence="2" type="ORF">TRFO_16784</name>
</gene>
<evidence type="ECO:0000256" key="1">
    <source>
        <dbReference type="SAM" id="MobiDB-lite"/>
    </source>
</evidence>
<dbReference type="VEuPathDB" id="TrichDB:TRFO_16784"/>
<proteinExistence type="predicted"/>
<sequence>MKQSGDQEKYLEQIAAFDPLSNPDDFKNVTLQPLQETDRKIPSSTHQTISVSKNENPTNDAQNSQNTNGSKSNLTSAAQTTSNTSIEMTNSNSQNSIFENGSRLKDKMNLTNIPLSFNDNSFSTFSSSQSRFKCIRVNKSPIDPIRRRSFQSPKGGVTKFQSGRFQITLSSHSEVSPESNEEDIETNNNGFDDTPEYNEKKVESANIDDDDDDIPEFVTGPMPVMHRHQGSKTNSVPLKDEDSGSEIVTIF</sequence>
<reference evidence="2" key="1">
    <citation type="submission" date="2016-10" db="EMBL/GenBank/DDBJ databases">
        <authorList>
            <person name="Benchimol M."/>
            <person name="Almeida L.G."/>
            <person name="Vasconcelos A.T."/>
            <person name="Perreira-Neves A."/>
            <person name="Rosa I.A."/>
            <person name="Tasca T."/>
            <person name="Bogo M.R."/>
            <person name="de Souza W."/>
        </authorList>
    </citation>
    <scope>NUCLEOTIDE SEQUENCE [LARGE SCALE GENOMIC DNA]</scope>
    <source>
        <strain evidence="2">K</strain>
    </source>
</reference>
<dbReference type="GeneID" id="94833893"/>
<dbReference type="EMBL" id="MLAK01000546">
    <property type="protein sequence ID" value="OHT13213.1"/>
    <property type="molecule type" value="Genomic_DNA"/>
</dbReference>
<evidence type="ECO:0000313" key="2">
    <source>
        <dbReference type="EMBL" id="OHT13213.1"/>
    </source>
</evidence>
<name>A0A1J4KUN9_9EUKA</name>
<feature type="compositionally biased region" description="Acidic residues" evidence="1">
    <location>
        <begin position="206"/>
        <end position="215"/>
    </location>
</feature>
<feature type="compositionally biased region" description="Polar residues" evidence="1">
    <location>
        <begin position="42"/>
        <end position="98"/>
    </location>
</feature>
<comment type="caution">
    <text evidence="2">The sequence shown here is derived from an EMBL/GenBank/DDBJ whole genome shotgun (WGS) entry which is preliminary data.</text>
</comment>
<protein>
    <submittedName>
        <fullName evidence="2">Uncharacterized protein</fullName>
    </submittedName>
</protein>
<feature type="region of interest" description="Disordered" evidence="1">
    <location>
        <begin position="16"/>
        <end position="98"/>
    </location>
</feature>
<dbReference type="AlphaFoldDB" id="A0A1J4KUN9"/>
<feature type="region of interest" description="Disordered" evidence="1">
    <location>
        <begin position="170"/>
        <end position="251"/>
    </location>
</feature>
<keyword evidence="3" id="KW-1185">Reference proteome</keyword>
<dbReference type="Proteomes" id="UP000179807">
    <property type="component" value="Unassembled WGS sequence"/>
</dbReference>
<dbReference type="RefSeq" id="XP_068366349.1">
    <property type="nucleotide sequence ID" value="XM_068499189.1"/>
</dbReference>
<accession>A0A1J4KUN9</accession>
<organism evidence="2 3">
    <name type="scientific">Tritrichomonas foetus</name>
    <dbReference type="NCBI Taxonomy" id="1144522"/>
    <lineage>
        <taxon>Eukaryota</taxon>
        <taxon>Metamonada</taxon>
        <taxon>Parabasalia</taxon>
        <taxon>Tritrichomonadida</taxon>
        <taxon>Tritrichomonadidae</taxon>
        <taxon>Tritrichomonas</taxon>
    </lineage>
</organism>
<evidence type="ECO:0000313" key="3">
    <source>
        <dbReference type="Proteomes" id="UP000179807"/>
    </source>
</evidence>